<dbReference type="Gene3D" id="3.40.50.300">
    <property type="entry name" value="P-loop containing nucleotide triphosphate hydrolases"/>
    <property type="match status" value="1"/>
</dbReference>
<reference evidence="2" key="1">
    <citation type="submission" date="2017-02" db="EMBL/GenBank/DDBJ databases">
        <authorList>
            <person name="Dridi B."/>
        </authorList>
    </citation>
    <scope>NUCLEOTIDE SEQUENCE [LARGE SCALE GENOMIC DNA]</scope>
    <source>
        <strain evidence="2">B Co 03.10</strain>
    </source>
</reference>
<sequence length="123" mass="13642">MALCAHDPLTGIDHRHDRVQLLDDTVLIVDSAFAARPELAGFWDAHVWLAVPPELALDRGVQRDAPREGQDEALRLHRDRYGAATAQYLSEVDAPSTADLVVDNSDLDRADVLVDRLQPSQDH</sequence>
<evidence type="ECO:0000313" key="2">
    <source>
        <dbReference type="Proteomes" id="UP000196581"/>
    </source>
</evidence>
<dbReference type="EMBL" id="FWFF01000003">
    <property type="protein sequence ID" value="SLM92684.1"/>
    <property type="molecule type" value="Genomic_DNA"/>
</dbReference>
<dbReference type="AlphaFoldDB" id="A0A1X6X244"/>
<gene>
    <name evidence="1" type="ORF">FM105_03250</name>
</gene>
<keyword evidence="2" id="KW-1185">Reference proteome</keyword>
<protein>
    <submittedName>
        <fullName evidence="1">Uridine kinase</fullName>
        <ecNumber evidence="1">2.7.1.48</ecNumber>
    </submittedName>
</protein>
<dbReference type="Proteomes" id="UP000196581">
    <property type="component" value="Unassembled WGS sequence"/>
</dbReference>
<accession>A0A1X6X244</accession>
<proteinExistence type="predicted"/>
<name>A0A1X6X244_9MICO</name>
<dbReference type="InterPro" id="IPR027417">
    <property type="entry name" value="P-loop_NTPase"/>
</dbReference>
<dbReference type="EC" id="2.7.1.48" evidence="1"/>
<dbReference type="GO" id="GO:0004849">
    <property type="term" value="F:uridine kinase activity"/>
    <property type="evidence" value="ECO:0007669"/>
    <property type="project" value="UniProtKB-EC"/>
</dbReference>
<evidence type="ECO:0000313" key="1">
    <source>
        <dbReference type="EMBL" id="SLM92684.1"/>
    </source>
</evidence>
<keyword evidence="1" id="KW-0808">Transferase</keyword>
<keyword evidence="1" id="KW-0418">Kinase</keyword>
<dbReference type="SUPFAM" id="SSF52540">
    <property type="entry name" value="P-loop containing nucleoside triphosphate hydrolases"/>
    <property type="match status" value="1"/>
</dbReference>
<organism evidence="1 2">
    <name type="scientific">Brevibacterium yomogidense</name>
    <dbReference type="NCBI Taxonomy" id="946573"/>
    <lineage>
        <taxon>Bacteria</taxon>
        <taxon>Bacillati</taxon>
        <taxon>Actinomycetota</taxon>
        <taxon>Actinomycetes</taxon>
        <taxon>Micrococcales</taxon>
        <taxon>Brevibacteriaceae</taxon>
        <taxon>Brevibacterium</taxon>
    </lineage>
</organism>